<keyword evidence="1" id="KW-0472">Membrane</keyword>
<dbReference type="EMBL" id="PYSW02000022">
    <property type="protein sequence ID" value="KAG2382976.1"/>
    <property type="molecule type" value="Genomic_DNA"/>
</dbReference>
<accession>A0AA88GPM7</accession>
<protein>
    <recommendedName>
        <fullName evidence="4">Transmembrane protein</fullName>
    </recommendedName>
</protein>
<evidence type="ECO:0000313" key="3">
    <source>
        <dbReference type="Proteomes" id="UP000816034"/>
    </source>
</evidence>
<evidence type="ECO:0008006" key="4">
    <source>
        <dbReference type="Google" id="ProtNLM"/>
    </source>
</evidence>
<reference evidence="2 3" key="1">
    <citation type="journal article" date="2018" name="BMC Genomics">
        <title>The genome of Naegleria lovaniensis, the basis for a comparative approach to unravel pathogenicity factors of the human pathogenic amoeba N. fowleri.</title>
        <authorList>
            <person name="Liechti N."/>
            <person name="Schurch N."/>
            <person name="Bruggmann R."/>
            <person name="Wittwer M."/>
        </authorList>
    </citation>
    <scope>NUCLEOTIDE SEQUENCE [LARGE SCALE GENOMIC DNA]</scope>
    <source>
        <strain evidence="2 3">ATCC 30569</strain>
    </source>
</reference>
<feature type="transmembrane region" description="Helical" evidence="1">
    <location>
        <begin position="139"/>
        <end position="165"/>
    </location>
</feature>
<evidence type="ECO:0000256" key="1">
    <source>
        <dbReference type="SAM" id="Phobius"/>
    </source>
</evidence>
<evidence type="ECO:0000313" key="2">
    <source>
        <dbReference type="EMBL" id="KAG2382976.1"/>
    </source>
</evidence>
<dbReference type="GeneID" id="68097398"/>
<name>A0AA88GPM7_NAELO</name>
<proteinExistence type="predicted"/>
<dbReference type="AlphaFoldDB" id="A0AA88GPM7"/>
<dbReference type="RefSeq" id="XP_044548655.1">
    <property type="nucleotide sequence ID" value="XM_044694638.1"/>
</dbReference>
<comment type="caution">
    <text evidence="2">The sequence shown here is derived from an EMBL/GenBank/DDBJ whole genome shotgun (WGS) entry which is preliminary data.</text>
</comment>
<keyword evidence="3" id="KW-1185">Reference proteome</keyword>
<keyword evidence="1" id="KW-1133">Transmembrane helix</keyword>
<dbReference type="Proteomes" id="UP000816034">
    <property type="component" value="Unassembled WGS sequence"/>
</dbReference>
<gene>
    <name evidence="2" type="ORF">C9374_004943</name>
</gene>
<organism evidence="2 3">
    <name type="scientific">Naegleria lovaniensis</name>
    <name type="common">Amoeba</name>
    <dbReference type="NCBI Taxonomy" id="51637"/>
    <lineage>
        <taxon>Eukaryota</taxon>
        <taxon>Discoba</taxon>
        <taxon>Heterolobosea</taxon>
        <taxon>Tetramitia</taxon>
        <taxon>Eutetramitia</taxon>
        <taxon>Vahlkampfiidae</taxon>
        <taxon>Naegleria</taxon>
    </lineage>
</organism>
<keyword evidence="1" id="KW-0812">Transmembrane</keyword>
<sequence length="179" mass="20432">MFHRHFKSFHHPLVRTRSTPTLCSSSSSKFIIETQFPILLMTLALLLIFTSHCLAAEASPTSTEYPSNVDFDPHDAHKTTFCTCQCCKDTMCNTIPNATFAVASCFECTKFVCDALGYECKTTLYRALCVQKNDIISQILVIIVFAWIFSMVIAAIVKAYLWPLIQKLIKRIRMKYNRK</sequence>